<dbReference type="Gene3D" id="1.20.1280.50">
    <property type="match status" value="1"/>
</dbReference>
<dbReference type="PROSITE" id="PS50181">
    <property type="entry name" value="FBOX"/>
    <property type="match status" value="1"/>
</dbReference>
<organism evidence="2">
    <name type="scientific">Cedratvirus lausannensis</name>
    <dbReference type="NCBI Taxonomy" id="2023205"/>
    <lineage>
        <taxon>Viruses</taxon>
        <taxon>Pithoviruses</taxon>
        <taxon>Orthocedratvirinae</taxon>
        <taxon>Alphacedratvirus</taxon>
        <taxon>Alphacedratvirus francolausannense</taxon>
    </lineage>
</organism>
<accession>A0A285PXR2</accession>
<dbReference type="InterPro" id="IPR001810">
    <property type="entry name" value="F-box_dom"/>
</dbReference>
<dbReference type="Pfam" id="PF12937">
    <property type="entry name" value="F-box-like"/>
    <property type="match status" value="1"/>
</dbReference>
<dbReference type="InterPro" id="IPR036047">
    <property type="entry name" value="F-box-like_dom_sf"/>
</dbReference>
<dbReference type="SUPFAM" id="SSF81383">
    <property type="entry name" value="F-box domain"/>
    <property type="match status" value="1"/>
</dbReference>
<protein>
    <recommendedName>
        <fullName evidence="1">F-box domain-containing protein</fullName>
    </recommendedName>
</protein>
<proteinExistence type="predicted"/>
<reference evidence="2" key="1">
    <citation type="submission" date="2017-08" db="EMBL/GenBank/DDBJ databases">
        <authorList>
            <person name="de Groot N.N."/>
        </authorList>
    </citation>
    <scope>NUCLEOTIDE SEQUENCE</scope>
</reference>
<name>A0A285PXR2_9VIRU</name>
<dbReference type="Proteomes" id="UP000274850">
    <property type="component" value="Segment"/>
</dbReference>
<evidence type="ECO:0000259" key="1">
    <source>
        <dbReference type="PROSITE" id="PS50181"/>
    </source>
</evidence>
<gene>
    <name evidence="2" type="ORF">BQ9231_00538</name>
</gene>
<feature type="domain" description="F-box" evidence="1">
    <location>
        <begin position="1"/>
        <end position="44"/>
    </location>
</feature>
<sequence>MQDLPVEMKEEILLGLQGTDLYSICYTSTEFESICFDPVFWKRKFTREGLYMMERGNNSEQWIDIYLYSREVMERVREDLKKRDLVLQLDLYHVPCPNVITVGCVDTDVVKDYLEESRDNEGMEKYLFRIRELQDKEELDEEEEDELSLLEFKLESYNYCSLQIVHNHNIIYYLSVVDGHREEILKEDIYFLTPADLELLLYKVHYYIL</sequence>
<evidence type="ECO:0000313" key="2">
    <source>
        <dbReference type="EMBL" id="SOB74421.1"/>
    </source>
</evidence>
<keyword evidence="3" id="KW-1185">Reference proteome</keyword>
<evidence type="ECO:0000313" key="3">
    <source>
        <dbReference type="Proteomes" id="UP000274850"/>
    </source>
</evidence>
<dbReference type="EMBL" id="LT907979">
    <property type="protein sequence ID" value="SOB74421.1"/>
    <property type="molecule type" value="Genomic_DNA"/>
</dbReference>